<feature type="signal peptide" evidence="1">
    <location>
        <begin position="1"/>
        <end position="22"/>
    </location>
</feature>
<reference evidence="2 3" key="1">
    <citation type="submission" date="2022-06" db="EMBL/GenBank/DDBJ databases">
        <authorList>
            <person name="Xuan X."/>
        </authorList>
    </citation>
    <scope>NUCLEOTIDE SEQUENCE [LARGE SCALE GENOMIC DNA]</scope>
    <source>
        <strain evidence="2 3">2V75</strain>
    </source>
</reference>
<evidence type="ECO:0000313" key="3">
    <source>
        <dbReference type="Proteomes" id="UP001206312"/>
    </source>
</evidence>
<gene>
    <name evidence="2" type="ORF">NG653_04155</name>
</gene>
<dbReference type="Proteomes" id="UP001206312">
    <property type="component" value="Unassembled WGS sequence"/>
</dbReference>
<proteinExistence type="predicted"/>
<dbReference type="RefSeq" id="WP_252740408.1">
    <property type="nucleotide sequence ID" value="NZ_JAMXIB010000002.1"/>
</dbReference>
<feature type="chain" id="PRO_5046860666" evidence="1">
    <location>
        <begin position="23"/>
        <end position="114"/>
    </location>
</feature>
<organism evidence="2 3">
    <name type="scientific">Robiginitalea marina</name>
    <dbReference type="NCBI Taxonomy" id="2954105"/>
    <lineage>
        <taxon>Bacteria</taxon>
        <taxon>Pseudomonadati</taxon>
        <taxon>Bacteroidota</taxon>
        <taxon>Flavobacteriia</taxon>
        <taxon>Flavobacteriales</taxon>
        <taxon>Flavobacteriaceae</taxon>
        <taxon>Robiginitalea</taxon>
    </lineage>
</organism>
<keyword evidence="3" id="KW-1185">Reference proteome</keyword>
<evidence type="ECO:0000256" key="1">
    <source>
        <dbReference type="SAM" id="SignalP"/>
    </source>
</evidence>
<evidence type="ECO:0000313" key="2">
    <source>
        <dbReference type="EMBL" id="MCO5724036.1"/>
    </source>
</evidence>
<comment type="caution">
    <text evidence="2">The sequence shown here is derived from an EMBL/GenBank/DDBJ whole genome shotgun (WGS) entry which is preliminary data.</text>
</comment>
<name>A0ABT1AVF5_9FLAO</name>
<keyword evidence="1" id="KW-0732">Signal</keyword>
<dbReference type="EMBL" id="JAMXIB010000002">
    <property type="protein sequence ID" value="MCO5724036.1"/>
    <property type="molecule type" value="Genomic_DNA"/>
</dbReference>
<protein>
    <submittedName>
        <fullName evidence="2">Uncharacterized protein</fullName>
    </submittedName>
</protein>
<sequence length="114" mass="12350">MKKMSVVCMAVALMAAVPVATAGEATPGDSPKARICVQIGGLLQDRAFNLGDREEVSATVRFILNAEKEIVVLSVDTDDARLEAFVKARLNYQKVADRDLEEGKAYKVPIRITA</sequence>
<accession>A0ABT1AVF5</accession>